<evidence type="ECO:0000256" key="3">
    <source>
        <dbReference type="ARBA" id="ARBA00022989"/>
    </source>
</evidence>
<dbReference type="PATRIC" id="fig|1449336.4.peg.191"/>
<evidence type="ECO:0000259" key="6">
    <source>
        <dbReference type="Pfam" id="PF05154"/>
    </source>
</evidence>
<evidence type="ECO:0000256" key="1">
    <source>
        <dbReference type="ARBA" id="ARBA00004141"/>
    </source>
</evidence>
<dbReference type="eggNOG" id="COG2314">
    <property type="taxonomic scope" value="Bacteria"/>
</dbReference>
<protein>
    <recommendedName>
        <fullName evidence="6">TM2 domain-containing protein</fullName>
    </recommendedName>
</protein>
<keyword evidence="2 5" id="KW-0812">Transmembrane</keyword>
<dbReference type="EMBL" id="JQBS01000007">
    <property type="protein sequence ID" value="KRN57208.1"/>
    <property type="molecule type" value="Genomic_DNA"/>
</dbReference>
<keyword evidence="3 5" id="KW-1133">Transmembrane helix</keyword>
<evidence type="ECO:0000256" key="4">
    <source>
        <dbReference type="ARBA" id="ARBA00023136"/>
    </source>
</evidence>
<dbReference type="Pfam" id="PF05154">
    <property type="entry name" value="TM2"/>
    <property type="match status" value="1"/>
</dbReference>
<organism evidence="7 8">
    <name type="scientific">Carnobacterium divergens DSM 20623</name>
    <dbReference type="NCBI Taxonomy" id="1449336"/>
    <lineage>
        <taxon>Bacteria</taxon>
        <taxon>Bacillati</taxon>
        <taxon>Bacillota</taxon>
        <taxon>Bacilli</taxon>
        <taxon>Lactobacillales</taxon>
        <taxon>Carnobacteriaceae</taxon>
        <taxon>Carnobacterium</taxon>
    </lineage>
</organism>
<accession>A0A0R2HXC1</accession>
<evidence type="ECO:0000256" key="2">
    <source>
        <dbReference type="ARBA" id="ARBA00022692"/>
    </source>
</evidence>
<dbReference type="AlphaFoldDB" id="A0A0R2HXC1"/>
<comment type="subcellular location">
    <subcellularLocation>
        <location evidence="1">Membrane</location>
        <topology evidence="1">Multi-pass membrane protein</topology>
    </subcellularLocation>
</comment>
<feature type="transmembrane region" description="Helical" evidence="5">
    <location>
        <begin position="121"/>
        <end position="139"/>
    </location>
</feature>
<evidence type="ECO:0000313" key="7">
    <source>
        <dbReference type="EMBL" id="KRN57208.1"/>
    </source>
</evidence>
<feature type="domain" description="TM2" evidence="6">
    <location>
        <begin position="119"/>
        <end position="167"/>
    </location>
</feature>
<evidence type="ECO:0000313" key="8">
    <source>
        <dbReference type="Proteomes" id="UP000051658"/>
    </source>
</evidence>
<reference evidence="7 8" key="1">
    <citation type="journal article" date="2015" name="Genome Announc.">
        <title>Expanding the biotechnology potential of lactobacilli through comparative genomics of 213 strains and associated genera.</title>
        <authorList>
            <person name="Sun Z."/>
            <person name="Harris H.M."/>
            <person name="McCann A."/>
            <person name="Guo C."/>
            <person name="Argimon S."/>
            <person name="Zhang W."/>
            <person name="Yang X."/>
            <person name="Jeffery I.B."/>
            <person name="Cooney J.C."/>
            <person name="Kagawa T.F."/>
            <person name="Liu W."/>
            <person name="Song Y."/>
            <person name="Salvetti E."/>
            <person name="Wrobel A."/>
            <person name="Rasinkangas P."/>
            <person name="Parkhill J."/>
            <person name="Rea M.C."/>
            <person name="O'Sullivan O."/>
            <person name="Ritari J."/>
            <person name="Douillard F.P."/>
            <person name="Paul Ross R."/>
            <person name="Yang R."/>
            <person name="Briner A.E."/>
            <person name="Felis G.E."/>
            <person name="de Vos W.M."/>
            <person name="Barrangou R."/>
            <person name="Klaenhammer T.R."/>
            <person name="Caufield P.W."/>
            <person name="Cui Y."/>
            <person name="Zhang H."/>
            <person name="O'Toole P.W."/>
        </authorList>
    </citation>
    <scope>NUCLEOTIDE SEQUENCE [LARGE SCALE GENOMIC DNA]</scope>
    <source>
        <strain evidence="7 8">DSM 20623</strain>
    </source>
</reference>
<gene>
    <name evidence="7" type="ORF">IV74_GL000189</name>
</gene>
<sequence>MFFFCVINYLAKRSFKMNKIIKLEADYLVVAKEDGTTIRVPLETIDFDAAVGDLVEIYYDGPNVILHRPEQKKETVQDRININIVNETSQAQTQAQEQGQQHTQVQQTPQYSQVGKWVNKWIYVLLAIFLGGFGVHKFYAGKSGAGITFLIFCWTGIPAIIAFFEGIFAAFKPEDANGNIFIQ</sequence>
<dbReference type="InterPro" id="IPR007829">
    <property type="entry name" value="TM2"/>
</dbReference>
<keyword evidence="4 5" id="KW-0472">Membrane</keyword>
<feature type="transmembrane region" description="Helical" evidence="5">
    <location>
        <begin position="145"/>
        <end position="164"/>
    </location>
</feature>
<proteinExistence type="predicted"/>
<comment type="caution">
    <text evidence="7">The sequence shown here is derived from an EMBL/GenBank/DDBJ whole genome shotgun (WGS) entry which is preliminary data.</text>
</comment>
<dbReference type="Proteomes" id="UP000051658">
    <property type="component" value="Unassembled WGS sequence"/>
</dbReference>
<keyword evidence="8" id="KW-1185">Reference proteome</keyword>
<dbReference type="GO" id="GO:0016020">
    <property type="term" value="C:membrane"/>
    <property type="evidence" value="ECO:0007669"/>
    <property type="project" value="UniProtKB-SubCell"/>
</dbReference>
<evidence type="ECO:0000256" key="5">
    <source>
        <dbReference type="SAM" id="Phobius"/>
    </source>
</evidence>
<name>A0A0R2HXC1_CARDV</name>